<dbReference type="GO" id="GO:0002020">
    <property type="term" value="F:protease binding"/>
    <property type="evidence" value="ECO:0007669"/>
    <property type="project" value="TreeGrafter"/>
</dbReference>
<dbReference type="InterPro" id="IPR031905">
    <property type="entry name" value="Flotillin_C"/>
</dbReference>
<evidence type="ECO:0000256" key="2">
    <source>
        <dbReference type="ARBA" id="ARBA00007161"/>
    </source>
</evidence>
<evidence type="ECO:0000313" key="9">
    <source>
        <dbReference type="Proteomes" id="UP000435304"/>
    </source>
</evidence>
<sequence>MGTPLLAIIGLIVLVVLIGLLITTRYKVAGPNEAFIVTGRKGKEVKNPETGEISTDLSGQKVVMGGGIFVIPFVQRLHILDLSSRRIMVQIRGAVSGQGVKLNLDGVAIVKVGGNEDSIRAAAQRFLSQQEEIETFTQETLAGSLRSIVGSLSVEQIIRDRAAFAQRVADESESSLTGQGLVLDTFQIQDITDDGTYLSDLGRPEAARVGQVAAIAEANATQAAQQARLAAEQEIAISERALNLKQAEIKAETDAAAAQAAAAGPLAQADRDQAILTEQEKVAVRQAALKDRQLDTEVRKPADAERYRVETEAEGRRQSAILEADARRQAAIAAAEAEAEKARLTGEGDKSRRSALAEAEAIEGAKRGEAEKARRVAEAEATRAEGEAEAAAILAKGQAEAEAMDKRAAAFARYNDAAVLQMLIEVLPQVAREVAAPMSSIDKLTVISTDGAGEMPKQVTSNIVQAMELIKNSTGVDLTRIVDRFSEEGDRGSRAERPGLDSATTAS</sequence>
<gene>
    <name evidence="8" type="ORF">GC722_05580</name>
</gene>
<evidence type="ECO:0000256" key="4">
    <source>
        <dbReference type="SAM" id="Coils"/>
    </source>
</evidence>
<evidence type="ECO:0000313" key="8">
    <source>
        <dbReference type="EMBL" id="MVA75500.1"/>
    </source>
</evidence>
<dbReference type="GO" id="GO:0005886">
    <property type="term" value="C:plasma membrane"/>
    <property type="evidence" value="ECO:0007669"/>
    <property type="project" value="TreeGrafter"/>
</dbReference>
<evidence type="ECO:0000259" key="7">
    <source>
        <dbReference type="SMART" id="SM00244"/>
    </source>
</evidence>
<dbReference type="AlphaFoldDB" id="A0A6A9V0J2"/>
<evidence type="ECO:0000256" key="1">
    <source>
        <dbReference type="ARBA" id="ARBA00004370"/>
    </source>
</evidence>
<dbReference type="SUPFAM" id="SSF117892">
    <property type="entry name" value="Band 7/SPFH domain"/>
    <property type="match status" value="1"/>
</dbReference>
<keyword evidence="3 6" id="KW-0472">Membrane</keyword>
<keyword evidence="6" id="KW-1133">Transmembrane helix</keyword>
<proteinExistence type="inferred from homology"/>
<comment type="caution">
    <text evidence="8">The sequence shown here is derived from an EMBL/GenBank/DDBJ whole genome shotgun (WGS) entry which is preliminary data.</text>
</comment>
<feature type="transmembrane region" description="Helical" evidence="6">
    <location>
        <begin position="6"/>
        <end position="23"/>
    </location>
</feature>
<dbReference type="InterPro" id="IPR036013">
    <property type="entry name" value="Band_7/SPFH_dom_sf"/>
</dbReference>
<dbReference type="PANTHER" id="PTHR13806">
    <property type="entry name" value="FLOTILLIN-RELATED"/>
    <property type="match status" value="1"/>
</dbReference>
<evidence type="ECO:0000256" key="5">
    <source>
        <dbReference type="SAM" id="MobiDB-lite"/>
    </source>
</evidence>
<feature type="coiled-coil region" evidence="4">
    <location>
        <begin position="327"/>
        <end position="387"/>
    </location>
</feature>
<keyword evidence="9" id="KW-1185">Reference proteome</keyword>
<dbReference type="Gene3D" id="3.30.479.30">
    <property type="entry name" value="Band 7 domain"/>
    <property type="match status" value="1"/>
</dbReference>
<feature type="compositionally biased region" description="Basic and acidic residues" evidence="5">
    <location>
        <begin position="486"/>
        <end position="499"/>
    </location>
</feature>
<dbReference type="PANTHER" id="PTHR13806:SF46">
    <property type="entry name" value="FLOTILLIN-1-RELATED"/>
    <property type="match status" value="1"/>
</dbReference>
<feature type="domain" description="Band 7" evidence="7">
    <location>
        <begin position="24"/>
        <end position="205"/>
    </location>
</feature>
<dbReference type="Pfam" id="PF01145">
    <property type="entry name" value="Band_7"/>
    <property type="match status" value="1"/>
</dbReference>
<keyword evidence="6" id="KW-0812">Transmembrane</keyword>
<comment type="similarity">
    <text evidence="2">Belongs to the band 7/mec-2 family. Flotillin subfamily.</text>
</comment>
<dbReference type="Proteomes" id="UP000435304">
    <property type="component" value="Unassembled WGS sequence"/>
</dbReference>
<dbReference type="InterPro" id="IPR027705">
    <property type="entry name" value="Flotillin_fam"/>
</dbReference>
<accession>A0A6A9V0J2</accession>
<dbReference type="GO" id="GO:0072659">
    <property type="term" value="P:protein localization to plasma membrane"/>
    <property type="evidence" value="ECO:0007669"/>
    <property type="project" value="TreeGrafter"/>
</dbReference>
<dbReference type="SMART" id="SM00244">
    <property type="entry name" value="PHB"/>
    <property type="match status" value="1"/>
</dbReference>
<dbReference type="InterPro" id="IPR001107">
    <property type="entry name" value="Band_7"/>
</dbReference>
<name>A0A6A9V0J2_9ACTN</name>
<dbReference type="Pfam" id="PF15975">
    <property type="entry name" value="Flot"/>
    <property type="match status" value="1"/>
</dbReference>
<organism evidence="8 9">
    <name type="scientific">Auraticoccus cholistanensis</name>
    <dbReference type="NCBI Taxonomy" id="2656650"/>
    <lineage>
        <taxon>Bacteria</taxon>
        <taxon>Bacillati</taxon>
        <taxon>Actinomycetota</taxon>
        <taxon>Actinomycetes</taxon>
        <taxon>Propionibacteriales</taxon>
        <taxon>Propionibacteriaceae</taxon>
        <taxon>Auraticoccus</taxon>
    </lineage>
</organism>
<feature type="region of interest" description="Disordered" evidence="5">
    <location>
        <begin position="486"/>
        <end position="507"/>
    </location>
</feature>
<evidence type="ECO:0000256" key="6">
    <source>
        <dbReference type="SAM" id="Phobius"/>
    </source>
</evidence>
<protein>
    <submittedName>
        <fullName evidence="8">Flotillin family protein</fullName>
    </submittedName>
</protein>
<reference evidence="8 9" key="1">
    <citation type="submission" date="2019-12" db="EMBL/GenBank/DDBJ databases">
        <title>Auraticoccus cholistani sp. nov., an actinomycete isolated from soil of Cholistan desert.</title>
        <authorList>
            <person name="Cheema M.T."/>
        </authorList>
    </citation>
    <scope>NUCLEOTIDE SEQUENCE [LARGE SCALE GENOMIC DNA]</scope>
    <source>
        <strain evidence="8 9">F435</strain>
    </source>
</reference>
<dbReference type="EMBL" id="WPCU01000004">
    <property type="protein sequence ID" value="MVA75500.1"/>
    <property type="molecule type" value="Genomic_DNA"/>
</dbReference>
<comment type="subcellular location">
    <subcellularLocation>
        <location evidence="1">Membrane</location>
    </subcellularLocation>
</comment>
<keyword evidence="4" id="KW-0175">Coiled coil</keyword>
<dbReference type="CDD" id="cd03399">
    <property type="entry name" value="SPFH_flotillin"/>
    <property type="match status" value="1"/>
</dbReference>
<evidence type="ECO:0000256" key="3">
    <source>
        <dbReference type="ARBA" id="ARBA00023136"/>
    </source>
</evidence>